<dbReference type="Gene3D" id="2.40.10.270">
    <property type="entry name" value="Bacteriophage SPP1 head-tail adaptor protein"/>
    <property type="match status" value="1"/>
</dbReference>
<gene>
    <name evidence="1" type="ORF">CXK99_06920</name>
</gene>
<reference evidence="1 2" key="1">
    <citation type="submission" date="2018-01" db="EMBL/GenBank/DDBJ databases">
        <title>Denitrification phenotypes of diverse strains of Pseudomonas stutzeri.</title>
        <authorList>
            <person name="Milligan D.A."/>
            <person name="Bergaust L."/>
            <person name="Bakken L.R."/>
            <person name="Frostegard A."/>
        </authorList>
    </citation>
    <scope>NUCLEOTIDE SEQUENCE [LARGE SCALE GENOMIC DNA]</scope>
    <source>
        <strain evidence="1 2">CCUG 44592</strain>
    </source>
</reference>
<proteinExistence type="predicted"/>
<dbReference type="InterPro" id="IPR008767">
    <property type="entry name" value="Phage_SPP1_head-tail_adaptor"/>
</dbReference>
<dbReference type="RefSeq" id="WP_102820151.1">
    <property type="nucleotide sequence ID" value="NZ_JAMOHR010000004.1"/>
</dbReference>
<dbReference type="Pfam" id="PF05521">
    <property type="entry name" value="Phage_HCP"/>
    <property type="match status" value="1"/>
</dbReference>
<dbReference type="InterPro" id="IPR038666">
    <property type="entry name" value="SSP1_head-tail_sf"/>
</dbReference>
<accession>A0A2N8RH60</accession>
<protein>
    <submittedName>
        <fullName evidence="1">Head-tail adaptor protein</fullName>
    </submittedName>
</protein>
<comment type="caution">
    <text evidence="1">The sequence shown here is derived from an EMBL/GenBank/DDBJ whole genome shotgun (WGS) entry which is preliminary data.</text>
</comment>
<dbReference type="Proteomes" id="UP000236003">
    <property type="component" value="Unassembled WGS sequence"/>
</dbReference>
<name>A0A2N8RH60_STUST</name>
<dbReference type="EMBL" id="POUM01000004">
    <property type="protein sequence ID" value="PNF60426.1"/>
    <property type="molecule type" value="Genomic_DNA"/>
</dbReference>
<dbReference type="NCBIfam" id="TIGR01563">
    <property type="entry name" value="gp16_SPP1"/>
    <property type="match status" value="1"/>
</dbReference>
<evidence type="ECO:0000313" key="1">
    <source>
        <dbReference type="EMBL" id="PNF60426.1"/>
    </source>
</evidence>
<organism evidence="1 2">
    <name type="scientific">Stutzerimonas stutzeri</name>
    <name type="common">Pseudomonas stutzeri</name>
    <dbReference type="NCBI Taxonomy" id="316"/>
    <lineage>
        <taxon>Bacteria</taxon>
        <taxon>Pseudomonadati</taxon>
        <taxon>Pseudomonadota</taxon>
        <taxon>Gammaproteobacteria</taxon>
        <taxon>Pseudomonadales</taxon>
        <taxon>Pseudomonadaceae</taxon>
        <taxon>Stutzerimonas</taxon>
    </lineage>
</organism>
<sequence>MRIGRRRHPMELQKLTRVSDGMGGWQEGWSTIATEWAAVDSVSGDEYFAAAQLQTLLSVKVTMPYRADLTTEWRLIYHGKQFNVKAILPTNDMSEMTLLCEVTAIK</sequence>
<evidence type="ECO:0000313" key="2">
    <source>
        <dbReference type="Proteomes" id="UP000236003"/>
    </source>
</evidence>
<dbReference type="AlphaFoldDB" id="A0A2N8RH60"/>